<dbReference type="Proteomes" id="UP001732700">
    <property type="component" value="Chromosome 7A"/>
</dbReference>
<reference evidence="1" key="1">
    <citation type="submission" date="2021-05" db="EMBL/GenBank/DDBJ databases">
        <authorList>
            <person name="Scholz U."/>
            <person name="Mascher M."/>
            <person name="Fiebig A."/>
        </authorList>
    </citation>
    <scope>NUCLEOTIDE SEQUENCE [LARGE SCALE GENOMIC DNA]</scope>
</reference>
<reference evidence="1" key="2">
    <citation type="submission" date="2025-09" db="UniProtKB">
        <authorList>
            <consortium name="EnsemblPlants"/>
        </authorList>
    </citation>
    <scope>IDENTIFICATION</scope>
</reference>
<organism evidence="1 2">
    <name type="scientific">Avena sativa</name>
    <name type="common">Oat</name>
    <dbReference type="NCBI Taxonomy" id="4498"/>
    <lineage>
        <taxon>Eukaryota</taxon>
        <taxon>Viridiplantae</taxon>
        <taxon>Streptophyta</taxon>
        <taxon>Embryophyta</taxon>
        <taxon>Tracheophyta</taxon>
        <taxon>Spermatophyta</taxon>
        <taxon>Magnoliopsida</taxon>
        <taxon>Liliopsida</taxon>
        <taxon>Poales</taxon>
        <taxon>Poaceae</taxon>
        <taxon>BOP clade</taxon>
        <taxon>Pooideae</taxon>
        <taxon>Poodae</taxon>
        <taxon>Poeae</taxon>
        <taxon>Poeae Chloroplast Group 1 (Aveneae type)</taxon>
        <taxon>Aveninae</taxon>
        <taxon>Avena</taxon>
    </lineage>
</organism>
<proteinExistence type="predicted"/>
<evidence type="ECO:0000313" key="2">
    <source>
        <dbReference type="Proteomes" id="UP001732700"/>
    </source>
</evidence>
<name>A0ACD5ZRF2_AVESA</name>
<evidence type="ECO:0000313" key="1">
    <source>
        <dbReference type="EnsemblPlants" id="AVESA.00010b.r2.7AG1202300.1.CDS"/>
    </source>
</evidence>
<keyword evidence="2" id="KW-1185">Reference proteome</keyword>
<accession>A0ACD5ZRF2</accession>
<dbReference type="EnsemblPlants" id="AVESA.00010b.r2.7AG1202300.1">
    <property type="protein sequence ID" value="AVESA.00010b.r2.7AG1202300.1.CDS"/>
    <property type="gene ID" value="AVESA.00010b.r2.7AG1202300"/>
</dbReference>
<protein>
    <submittedName>
        <fullName evidence="1">Uncharacterized protein</fullName>
    </submittedName>
</protein>
<sequence length="821" mass="91821">MHLFAAPLASVPSRGRGRRRCSTEHHIGRRPPGELLLLLGCKIPVCKLLGSSSYLYTYILLNMIALAMSSEAENMGTATPAGAGSQAVVPMDVDKAIVVAEEVHATKVGHASGVAGEDIAAKAGENDGKVKEGEKKNARKQMAARSEMWNHFEKILVDGVLQMGKCNYCKTDIAAHSVTNGTTALGKHFKACKRNPHKNIADDKQAVLQVTHGDSGVHAWKFDPDAIRAAFICMLIEDELPFAFGGKSGFRKFMSIACPRFSIPSRRTCTRDTIGAYFEEKAKLKLFLKENCERVSLTTDCWTSQQQESFMTVTAHFICKEWKLHKKIISFSKVKGHKGDDIGKQLQKILIDWGLEKVMSITVDNATSNDGGIVYMKKELNKAKTSIAEGKYIHMRCFAQILNLIVTDGLKEVEPSVKRVRGAVRYMKNSPARIAKFKECVELEKIETKAFLNLDVSTRWNSTFFMLQAAVSYEKVFVRYTDEDPYFAIDLLSDKGKEKGLGVPDENDWESCRKMADFLGHFADLTTRVSTSLYVTTNSCFHEIGEVNLLVKSWMESDDGMQKAMAQRMKDKYDKYWGNWYEHDPSKKGKEKENINLMIFIAALLDPRYKLSEYTQFAILEMYGDDKGPKVWAAVNSCLRDLFEEYRVKYAPTVESSQVSDLVQAEASGGRASLMKSLIAKKMRLNTGGSSSSKSEIDKFLAEEPEDDSPKFDILAWWKVNSSRFPVLACLARDVLAIPILTVASESAFSTGGRVLDDFRTSLTPFMVKALVCTQDWLRHGTPIDIAENTEELSKLEQELIAEYKEKKAKATKTMTSKKPA</sequence>